<dbReference type="InterPro" id="IPR028564">
    <property type="entry name" value="MT_TRM10-typ"/>
</dbReference>
<proteinExistence type="predicted"/>
<evidence type="ECO:0000256" key="6">
    <source>
        <dbReference type="SAM" id="MobiDB-lite"/>
    </source>
</evidence>
<evidence type="ECO:0000259" key="7">
    <source>
        <dbReference type="PROSITE" id="PS51675"/>
    </source>
</evidence>
<sequence>MSNLNVEEIIPSGARPTNSCTDPNAPLSKRARKRLQKRLNYLESRKERKKIRKEKIKSGELRPPKNSRKLVKKTGTQVKDSKCKIGIILDMSWEHLMNQKDLGKSLKQIMRVYCINRRLPNPLKLHVTSFTSIVKKEMDKNEGYLNWDCEFHEAHFMKAFESTKDLIYLSSESETVLETLQDNKFYIIGGLVDHNLHKGVCHEKAIELGIPTARLPISEYIKLKTRKVLTIDQVYNIIALVSEGKSWKDTLLEVLPERKGAVSMVNEENNSNDENVLCT</sequence>
<dbReference type="OrthoDB" id="278300at2759"/>
<evidence type="ECO:0000256" key="2">
    <source>
        <dbReference type="ARBA" id="ARBA00022603"/>
    </source>
</evidence>
<dbReference type="KEGG" id="lsm:121114799"/>
<dbReference type="InterPro" id="IPR007356">
    <property type="entry name" value="tRNA_m1G_MeTrfase_euk"/>
</dbReference>
<dbReference type="InterPro" id="IPR038459">
    <property type="entry name" value="MT_TRM10-typ_sf"/>
</dbReference>
<dbReference type="PANTHER" id="PTHR13563">
    <property type="entry name" value="TRNA (GUANINE-9-) METHYLTRANSFERASE"/>
    <property type="match status" value="1"/>
</dbReference>
<dbReference type="GO" id="GO:0002939">
    <property type="term" value="P:tRNA N1-guanine methylation"/>
    <property type="evidence" value="ECO:0007669"/>
    <property type="project" value="TreeGrafter"/>
</dbReference>
<name>A0A0K2TPH8_LEPSM</name>
<dbReference type="RefSeq" id="XP_040564806.1">
    <property type="nucleotide sequence ID" value="XM_040708872.2"/>
</dbReference>
<dbReference type="EMBL" id="HACA01010201">
    <property type="protein sequence ID" value="CDW27562.1"/>
    <property type="molecule type" value="Transcribed_RNA"/>
</dbReference>
<keyword evidence="4" id="KW-0949">S-adenosyl-L-methionine</keyword>
<dbReference type="AlphaFoldDB" id="A0A0K2TPH8"/>
<feature type="region of interest" description="Disordered" evidence="6">
    <location>
        <begin position="1"/>
        <end position="68"/>
    </location>
</feature>
<evidence type="ECO:0000256" key="4">
    <source>
        <dbReference type="ARBA" id="ARBA00022691"/>
    </source>
</evidence>
<dbReference type="PANTHER" id="PTHR13563:SF13">
    <property type="entry name" value="TRNA METHYLTRANSFERASE 10 HOMOLOG A"/>
    <property type="match status" value="1"/>
</dbReference>
<protein>
    <recommendedName>
        <fullName evidence="1">tRNA (guanine(9)-N(1))-methyltransferase</fullName>
        <ecNumber evidence="1">2.1.1.221</ecNumber>
    </recommendedName>
</protein>
<dbReference type="GO" id="GO:0000049">
    <property type="term" value="F:tRNA binding"/>
    <property type="evidence" value="ECO:0007669"/>
    <property type="project" value="TreeGrafter"/>
</dbReference>
<dbReference type="PROSITE" id="PS51675">
    <property type="entry name" value="SAM_MT_TRM10"/>
    <property type="match status" value="1"/>
</dbReference>
<dbReference type="FunFam" id="3.40.1280.30:FF:000001">
    <property type="entry name" value="tRNA methyltransferase 10 homolog A"/>
    <property type="match status" value="1"/>
</dbReference>
<evidence type="ECO:0000256" key="3">
    <source>
        <dbReference type="ARBA" id="ARBA00022679"/>
    </source>
</evidence>
<accession>A0A0K2TPH8</accession>
<evidence type="ECO:0000256" key="1">
    <source>
        <dbReference type="ARBA" id="ARBA00012797"/>
    </source>
</evidence>
<dbReference type="GeneID" id="121114799"/>
<dbReference type="GO" id="GO:0052905">
    <property type="term" value="F:tRNA (guanosine(9)-N1)-methyltransferase activity"/>
    <property type="evidence" value="ECO:0007669"/>
    <property type="project" value="UniProtKB-EC"/>
</dbReference>
<evidence type="ECO:0000313" key="8">
    <source>
        <dbReference type="EMBL" id="CDW27562.1"/>
    </source>
</evidence>
<dbReference type="GO" id="GO:0005654">
    <property type="term" value="C:nucleoplasm"/>
    <property type="evidence" value="ECO:0007669"/>
    <property type="project" value="TreeGrafter"/>
</dbReference>
<organism evidence="8">
    <name type="scientific">Lepeophtheirus salmonis</name>
    <name type="common">Salmon louse</name>
    <name type="synonym">Caligus salmonis</name>
    <dbReference type="NCBI Taxonomy" id="72036"/>
    <lineage>
        <taxon>Eukaryota</taxon>
        <taxon>Metazoa</taxon>
        <taxon>Ecdysozoa</taxon>
        <taxon>Arthropoda</taxon>
        <taxon>Crustacea</taxon>
        <taxon>Multicrustacea</taxon>
        <taxon>Hexanauplia</taxon>
        <taxon>Copepoda</taxon>
        <taxon>Siphonostomatoida</taxon>
        <taxon>Caligidae</taxon>
        <taxon>Lepeophtheirus</taxon>
    </lineage>
</organism>
<evidence type="ECO:0000256" key="5">
    <source>
        <dbReference type="ARBA" id="ARBA00048434"/>
    </source>
</evidence>
<keyword evidence="2" id="KW-0489">Methyltransferase</keyword>
<feature type="domain" description="SAM-dependent MTase TRM10-type" evidence="7">
    <location>
        <begin position="66"/>
        <end position="262"/>
    </location>
</feature>
<dbReference type="Gene3D" id="3.40.1280.30">
    <property type="match status" value="1"/>
</dbReference>
<comment type="catalytic activity">
    <reaction evidence="5">
        <text>guanosine(9) in tRNA + S-adenosyl-L-methionine = N(1)-methylguanosine(9) in tRNA + S-adenosyl-L-homocysteine + H(+)</text>
        <dbReference type="Rhea" id="RHEA:43156"/>
        <dbReference type="Rhea" id="RHEA-COMP:10367"/>
        <dbReference type="Rhea" id="RHEA-COMP:10368"/>
        <dbReference type="ChEBI" id="CHEBI:15378"/>
        <dbReference type="ChEBI" id="CHEBI:57856"/>
        <dbReference type="ChEBI" id="CHEBI:59789"/>
        <dbReference type="ChEBI" id="CHEBI:73542"/>
        <dbReference type="ChEBI" id="CHEBI:74269"/>
        <dbReference type="EC" id="2.1.1.221"/>
    </reaction>
</comment>
<keyword evidence="3" id="KW-0808">Transferase</keyword>
<reference evidence="8" key="1">
    <citation type="submission" date="2014-05" db="EMBL/GenBank/DDBJ databases">
        <authorList>
            <person name="Chronopoulou M."/>
        </authorList>
    </citation>
    <scope>NUCLEOTIDE SEQUENCE</scope>
    <source>
        <tissue evidence="8">Whole organism</tissue>
    </source>
</reference>
<dbReference type="EC" id="2.1.1.221" evidence="1"/>